<sequence length="259" mass="27271">MGTFESPAGRSRRSVLAGLLTVPFAGLANGCAPISRNDDETPDARIALVYRGPAGCAGCSKTLAERLSQSQLGMDVAFIGPHEEFPLKSSALSGVALYAQPGGGDDIRAAAQSFPADFIRGVSDFVATGGSYLGICMGAYLAGSEGFGFFSESVEGEVGVPDFPVKDSTDDVVAVTWGDTLRWTYFQEGARLPVGGAEAYAHYETGDLAAACYRFGDGSVGLIGPHPEADATWFEDADLFDQDGDDWRYALPLVKRILS</sequence>
<proteinExistence type="predicted"/>
<dbReference type="Proteomes" id="UP000275749">
    <property type="component" value="Unassembled WGS sequence"/>
</dbReference>
<evidence type="ECO:0000313" key="3">
    <source>
        <dbReference type="Proteomes" id="UP000275749"/>
    </source>
</evidence>
<dbReference type="SUPFAM" id="SSF52317">
    <property type="entry name" value="Class I glutamine amidotransferase-like"/>
    <property type="match status" value="1"/>
</dbReference>
<name>A0A3N1ZTP8_9ACTN</name>
<protein>
    <submittedName>
        <fullName evidence="2">Glutamine amidotransferase-like uncharacterized protein</fullName>
    </submittedName>
</protein>
<organism evidence="2 3">
    <name type="scientific">Luteococcus japonicus</name>
    <dbReference type="NCBI Taxonomy" id="33984"/>
    <lineage>
        <taxon>Bacteria</taxon>
        <taxon>Bacillati</taxon>
        <taxon>Actinomycetota</taxon>
        <taxon>Actinomycetes</taxon>
        <taxon>Propionibacteriales</taxon>
        <taxon>Propionibacteriaceae</taxon>
        <taxon>Luteococcus</taxon>
    </lineage>
</organism>
<dbReference type="InterPro" id="IPR019197">
    <property type="entry name" value="Biotin-prot_ligase_N"/>
</dbReference>
<dbReference type="GO" id="GO:0016740">
    <property type="term" value="F:transferase activity"/>
    <property type="evidence" value="ECO:0007669"/>
    <property type="project" value="UniProtKB-KW"/>
</dbReference>
<comment type="caution">
    <text evidence="2">The sequence shown here is derived from an EMBL/GenBank/DDBJ whole genome shotgun (WGS) entry which is preliminary data.</text>
</comment>
<reference evidence="2 3" key="1">
    <citation type="submission" date="2018-11" db="EMBL/GenBank/DDBJ databases">
        <title>Sequencing the genomes of 1000 actinobacteria strains.</title>
        <authorList>
            <person name="Klenk H.-P."/>
        </authorList>
    </citation>
    <scope>NUCLEOTIDE SEQUENCE [LARGE SCALE GENOMIC DNA]</scope>
    <source>
        <strain evidence="2 3">DSM 10546</strain>
    </source>
</reference>
<dbReference type="RefSeq" id="WP_123575315.1">
    <property type="nucleotide sequence ID" value="NZ_RKHG01000001.1"/>
</dbReference>
<dbReference type="EMBL" id="RKHG01000001">
    <property type="protein sequence ID" value="ROR54098.1"/>
    <property type="molecule type" value="Genomic_DNA"/>
</dbReference>
<dbReference type="InterPro" id="IPR029062">
    <property type="entry name" value="Class_I_gatase-like"/>
</dbReference>
<gene>
    <name evidence="2" type="ORF">EDD41_1284</name>
</gene>
<accession>A0A3N1ZTP8</accession>
<evidence type="ECO:0000313" key="2">
    <source>
        <dbReference type="EMBL" id="ROR54098.1"/>
    </source>
</evidence>
<evidence type="ECO:0000259" key="1">
    <source>
        <dbReference type="Pfam" id="PF09825"/>
    </source>
</evidence>
<dbReference type="Pfam" id="PF09825">
    <property type="entry name" value="BPL_N"/>
    <property type="match status" value="1"/>
</dbReference>
<feature type="domain" description="Biotin-protein ligase N-terminal" evidence="1">
    <location>
        <begin position="48"/>
        <end position="144"/>
    </location>
</feature>
<keyword evidence="2" id="KW-0315">Glutamine amidotransferase</keyword>
<dbReference type="AlphaFoldDB" id="A0A3N1ZTP8"/>
<keyword evidence="2" id="KW-0808">Transferase</keyword>